<accession>A0ABS4CHD5</accession>
<proteinExistence type="predicted"/>
<comment type="caution">
    <text evidence="1">The sequence shown here is derived from an EMBL/GenBank/DDBJ whole genome shotgun (WGS) entry which is preliminary data.</text>
</comment>
<dbReference type="RefSeq" id="WP_209556644.1">
    <property type="nucleotide sequence ID" value="NZ_JAEDXU010000002.1"/>
</dbReference>
<protein>
    <submittedName>
        <fullName evidence="1">Uncharacterized protein</fullName>
    </submittedName>
</protein>
<dbReference type="EMBL" id="JAEDXU010000002">
    <property type="protein sequence ID" value="MBP1045853.1"/>
    <property type="molecule type" value="Genomic_DNA"/>
</dbReference>
<dbReference type="Proteomes" id="UP000673375">
    <property type="component" value="Unassembled WGS sequence"/>
</dbReference>
<gene>
    <name evidence="1" type="ORF">I6N96_06135</name>
</gene>
<evidence type="ECO:0000313" key="2">
    <source>
        <dbReference type="Proteomes" id="UP000673375"/>
    </source>
</evidence>
<keyword evidence="2" id="KW-1185">Reference proteome</keyword>
<evidence type="ECO:0000313" key="1">
    <source>
        <dbReference type="EMBL" id="MBP1045853.1"/>
    </source>
</evidence>
<reference evidence="1 2" key="1">
    <citation type="submission" date="2020-12" db="EMBL/GenBank/DDBJ databases">
        <title>Vagococcus allomyrinae sp. nov. and Enterococcus lavae sp. nov., isolated from the larvae of Allomyrina dichotoma.</title>
        <authorList>
            <person name="Lee S.D."/>
        </authorList>
    </citation>
    <scope>NUCLEOTIDE SEQUENCE [LARGE SCALE GENOMIC DNA]</scope>
    <source>
        <strain evidence="1 2">BWM-S5</strain>
    </source>
</reference>
<sequence>MTSKNTIKISSILTIVVVGFLLLFFALRSQLPVFFPGEEKTIERRINDHNLEATIRIYLVENRQEDFELQVFEKGSTIDLEPDISDYKGRLCYSYRYLKAGAVYTIKIRNKTRSFIFTNIDITDND</sequence>
<name>A0ABS4CHD5_9ENTE</name>
<organism evidence="1 2">
    <name type="scientific">Enterococcus larvae</name>
    <dbReference type="NCBI Taxonomy" id="2794352"/>
    <lineage>
        <taxon>Bacteria</taxon>
        <taxon>Bacillati</taxon>
        <taxon>Bacillota</taxon>
        <taxon>Bacilli</taxon>
        <taxon>Lactobacillales</taxon>
        <taxon>Enterococcaceae</taxon>
        <taxon>Enterococcus</taxon>
    </lineage>
</organism>